<evidence type="ECO:0000256" key="1">
    <source>
        <dbReference type="SAM" id="MobiDB-lite"/>
    </source>
</evidence>
<gene>
    <name evidence="2" type="ORF">GPUH_LOCUS4423</name>
</gene>
<name>A0A183D6T2_9BILA</name>
<reference evidence="2 3" key="2">
    <citation type="submission" date="2018-11" db="EMBL/GenBank/DDBJ databases">
        <authorList>
            <consortium name="Pathogen Informatics"/>
        </authorList>
    </citation>
    <scope>NUCLEOTIDE SEQUENCE [LARGE SCALE GENOMIC DNA]</scope>
</reference>
<dbReference type="Proteomes" id="UP000271098">
    <property type="component" value="Unassembled WGS sequence"/>
</dbReference>
<evidence type="ECO:0000313" key="3">
    <source>
        <dbReference type="Proteomes" id="UP000271098"/>
    </source>
</evidence>
<organism evidence="4">
    <name type="scientific">Gongylonema pulchrum</name>
    <dbReference type="NCBI Taxonomy" id="637853"/>
    <lineage>
        <taxon>Eukaryota</taxon>
        <taxon>Metazoa</taxon>
        <taxon>Ecdysozoa</taxon>
        <taxon>Nematoda</taxon>
        <taxon>Chromadorea</taxon>
        <taxon>Rhabditida</taxon>
        <taxon>Spirurina</taxon>
        <taxon>Spiruromorpha</taxon>
        <taxon>Spiruroidea</taxon>
        <taxon>Gongylonematidae</taxon>
        <taxon>Gongylonema</taxon>
    </lineage>
</organism>
<dbReference type="WBParaSite" id="GPUH_0000443001-mRNA-1">
    <property type="protein sequence ID" value="GPUH_0000443001-mRNA-1"/>
    <property type="gene ID" value="GPUH_0000443001"/>
</dbReference>
<evidence type="ECO:0000313" key="4">
    <source>
        <dbReference type="WBParaSite" id="GPUH_0000443001-mRNA-1"/>
    </source>
</evidence>
<dbReference type="AlphaFoldDB" id="A0A183D6T2"/>
<evidence type="ECO:0000313" key="2">
    <source>
        <dbReference type="EMBL" id="VDK44735.1"/>
    </source>
</evidence>
<reference evidence="4" key="1">
    <citation type="submission" date="2016-06" db="UniProtKB">
        <authorList>
            <consortium name="WormBaseParasite"/>
        </authorList>
    </citation>
    <scope>IDENTIFICATION</scope>
</reference>
<proteinExistence type="predicted"/>
<feature type="region of interest" description="Disordered" evidence="1">
    <location>
        <begin position="28"/>
        <end position="53"/>
    </location>
</feature>
<feature type="compositionally biased region" description="Polar residues" evidence="1">
    <location>
        <begin position="29"/>
        <end position="51"/>
    </location>
</feature>
<dbReference type="EMBL" id="UYRT01008321">
    <property type="protein sequence ID" value="VDK44735.1"/>
    <property type="molecule type" value="Genomic_DNA"/>
</dbReference>
<accession>A0A183D6T2</accession>
<sequence length="108" mass="12144">MLKSLKEEAAYWHLKHFKFQSAADLRDSTALSSEESPSVNNNGMPNGTRASALQGFDELPDLSQLRLEDKSEESDVETAPVRVPVIMFAKNGRQVLRQSLLQFLYVFA</sequence>
<keyword evidence="3" id="KW-1185">Reference proteome</keyword>
<protein>
    <submittedName>
        <fullName evidence="2 4">Uncharacterized protein</fullName>
    </submittedName>
</protein>